<dbReference type="KEGG" id="pfer:IRI77_17120"/>
<proteinExistence type="predicted"/>
<reference evidence="1 2" key="1">
    <citation type="submission" date="2020-10" db="EMBL/GenBank/DDBJ databases">
        <title>Complete genome sequence of Paludibaculum fermentans P105T, a facultatively anaerobic acidobacterium capable of dissimilatory Fe(III) reduction.</title>
        <authorList>
            <person name="Dedysh S.N."/>
            <person name="Beletsky A.V."/>
            <person name="Kulichevskaya I.S."/>
            <person name="Mardanov A.V."/>
            <person name="Ravin N.V."/>
        </authorList>
    </citation>
    <scope>NUCLEOTIDE SEQUENCE [LARGE SCALE GENOMIC DNA]</scope>
    <source>
        <strain evidence="1 2">P105</strain>
    </source>
</reference>
<organism evidence="1 2">
    <name type="scientific">Paludibaculum fermentans</name>
    <dbReference type="NCBI Taxonomy" id="1473598"/>
    <lineage>
        <taxon>Bacteria</taxon>
        <taxon>Pseudomonadati</taxon>
        <taxon>Acidobacteriota</taxon>
        <taxon>Terriglobia</taxon>
        <taxon>Bryobacterales</taxon>
        <taxon>Bryobacteraceae</taxon>
        <taxon>Paludibaculum</taxon>
    </lineage>
</organism>
<dbReference type="Proteomes" id="UP000593892">
    <property type="component" value="Chromosome"/>
</dbReference>
<evidence type="ECO:0000313" key="1">
    <source>
        <dbReference type="EMBL" id="QOY91599.1"/>
    </source>
</evidence>
<protein>
    <recommendedName>
        <fullName evidence="3">DUF4380 domain-containing protein</fullName>
    </recommendedName>
</protein>
<evidence type="ECO:0000313" key="2">
    <source>
        <dbReference type="Proteomes" id="UP000593892"/>
    </source>
</evidence>
<dbReference type="EMBL" id="CP063849">
    <property type="protein sequence ID" value="QOY91599.1"/>
    <property type="molecule type" value="Genomic_DNA"/>
</dbReference>
<name>A0A7S7SNL6_PALFE</name>
<accession>A0A7S7SNL6</accession>
<gene>
    <name evidence="1" type="ORF">IRI77_17120</name>
</gene>
<sequence>MTSTASIHIDKTSWAGWPNCYRISNGEVEMIVTADIGPRVMRFGYVGGQNLFWVQKETEGKSGEPAWVARGGHRIWVGPEDIRYTYPPDNSEIQVDLKGDVLIATQPVENETRIQKQIEIHLAPTGTGATVIHRLINQGNMPLRYAAWALSMMAPGGHGVTGFPPRGTHPEMLQPTNPLIMWAFSDLSDPRWTFTRKYLVLRSEPGNTTPTKLAHHNPKTFGAYFLNGEMFLKQYDAAPREEHPDMGSSYETFTNADFLEMETLGPLTQVEPGGTLEHVERWSLHRNMTPSAWTDDELDRILLPVLASK</sequence>
<keyword evidence="2" id="KW-1185">Reference proteome</keyword>
<evidence type="ECO:0008006" key="3">
    <source>
        <dbReference type="Google" id="ProtNLM"/>
    </source>
</evidence>
<dbReference type="AlphaFoldDB" id="A0A7S7SNL6"/>
<dbReference type="RefSeq" id="WP_194453253.1">
    <property type="nucleotide sequence ID" value="NZ_CP063849.1"/>
</dbReference>